<dbReference type="AlphaFoldDB" id="A0A9R1W415"/>
<organism evidence="1 2">
    <name type="scientific">Lactuca sativa</name>
    <name type="common">Garden lettuce</name>
    <dbReference type="NCBI Taxonomy" id="4236"/>
    <lineage>
        <taxon>Eukaryota</taxon>
        <taxon>Viridiplantae</taxon>
        <taxon>Streptophyta</taxon>
        <taxon>Embryophyta</taxon>
        <taxon>Tracheophyta</taxon>
        <taxon>Spermatophyta</taxon>
        <taxon>Magnoliopsida</taxon>
        <taxon>eudicotyledons</taxon>
        <taxon>Gunneridae</taxon>
        <taxon>Pentapetalae</taxon>
        <taxon>asterids</taxon>
        <taxon>campanulids</taxon>
        <taxon>Asterales</taxon>
        <taxon>Asteraceae</taxon>
        <taxon>Cichorioideae</taxon>
        <taxon>Cichorieae</taxon>
        <taxon>Lactucinae</taxon>
        <taxon>Lactuca</taxon>
    </lineage>
</organism>
<reference evidence="1 2" key="1">
    <citation type="journal article" date="2017" name="Nat. Commun.">
        <title>Genome assembly with in vitro proximity ligation data and whole-genome triplication in lettuce.</title>
        <authorList>
            <person name="Reyes-Chin-Wo S."/>
            <person name="Wang Z."/>
            <person name="Yang X."/>
            <person name="Kozik A."/>
            <person name="Arikit S."/>
            <person name="Song C."/>
            <person name="Xia L."/>
            <person name="Froenicke L."/>
            <person name="Lavelle D.O."/>
            <person name="Truco M.J."/>
            <person name="Xia R."/>
            <person name="Zhu S."/>
            <person name="Xu C."/>
            <person name="Xu H."/>
            <person name="Xu X."/>
            <person name="Cox K."/>
            <person name="Korf I."/>
            <person name="Meyers B.C."/>
            <person name="Michelmore R.W."/>
        </authorList>
    </citation>
    <scope>NUCLEOTIDE SEQUENCE [LARGE SCALE GENOMIC DNA]</scope>
    <source>
        <strain evidence="2">cv. Salinas</strain>
        <tissue evidence="1">Seedlings</tissue>
    </source>
</reference>
<dbReference type="PANTHER" id="PTHR10492">
    <property type="match status" value="1"/>
</dbReference>
<dbReference type="EMBL" id="NBSK02000003">
    <property type="protein sequence ID" value="KAJ0216693.1"/>
    <property type="molecule type" value="Genomic_DNA"/>
</dbReference>
<name>A0A9R1W415_LACSA</name>
<sequence length="259" mass="30510">MEKDMLNDLNFLYVVPYNMILLKQYQAHMNLEWCNQFGSIKHAEDFFGMTFIIEHHLLKGCRFTYKTNNLLCLNHPNVLQMLFLNQLLLLLNFWPRWNVIATMKRQGSYPMLNSQLNMFGINQIKYGQEEKQRQLFSRINHVSLKCGDVYYLRILLNKVKGPTCYEDIRMVNGTVYDSYKDACYALGLLDDDREYILYIQETHHSATASFCRSLFVMLITSDTLSRPHHVFKETYSCLSDDVVHVHEQEISVKGLKLKP</sequence>
<accession>A0A9R1W415</accession>
<evidence type="ECO:0000313" key="1">
    <source>
        <dbReference type="EMBL" id="KAJ0216693.1"/>
    </source>
</evidence>
<dbReference type="Proteomes" id="UP000235145">
    <property type="component" value="Unassembled WGS sequence"/>
</dbReference>
<evidence type="ECO:0000313" key="2">
    <source>
        <dbReference type="Proteomes" id="UP000235145"/>
    </source>
</evidence>
<gene>
    <name evidence="1" type="ORF">LSAT_V11C300102540</name>
</gene>
<keyword evidence="2" id="KW-1185">Reference proteome</keyword>
<proteinExistence type="predicted"/>
<dbReference type="PANTHER" id="PTHR10492:SF97">
    <property type="entry name" value="ATP-DEPENDENT DNA HELICASE"/>
    <property type="match status" value="1"/>
</dbReference>
<comment type="caution">
    <text evidence="1">The sequence shown here is derived from an EMBL/GenBank/DDBJ whole genome shotgun (WGS) entry which is preliminary data.</text>
</comment>
<protein>
    <submittedName>
        <fullName evidence="1">Uncharacterized protein</fullName>
    </submittedName>
</protein>